<dbReference type="Gene3D" id="1.25.40.10">
    <property type="entry name" value="Tetratricopeptide repeat domain"/>
    <property type="match status" value="1"/>
</dbReference>
<feature type="transmembrane region" description="Helical" evidence="1">
    <location>
        <begin position="70"/>
        <end position="94"/>
    </location>
</feature>
<keyword evidence="1" id="KW-1133">Transmembrane helix</keyword>
<dbReference type="OrthoDB" id="1121212at2"/>
<gene>
    <name evidence="2" type="ORF">LH29_06355</name>
</gene>
<dbReference type="AlphaFoldDB" id="A0A0D8JDP4"/>
<organism evidence="2 3">
    <name type="scientific">Draconibacterium sediminis</name>
    <dbReference type="NCBI Taxonomy" id="1544798"/>
    <lineage>
        <taxon>Bacteria</taxon>
        <taxon>Pseudomonadati</taxon>
        <taxon>Bacteroidota</taxon>
        <taxon>Bacteroidia</taxon>
        <taxon>Marinilabiliales</taxon>
        <taxon>Prolixibacteraceae</taxon>
        <taxon>Draconibacterium</taxon>
    </lineage>
</organism>
<evidence type="ECO:0000313" key="2">
    <source>
        <dbReference type="EMBL" id="KJF45032.1"/>
    </source>
</evidence>
<dbReference type="STRING" id="1544798.LH29_06355"/>
<dbReference type="SUPFAM" id="SSF48452">
    <property type="entry name" value="TPR-like"/>
    <property type="match status" value="1"/>
</dbReference>
<accession>A0A0D8JDP4</accession>
<evidence type="ECO:0000313" key="3">
    <source>
        <dbReference type="Proteomes" id="UP000032544"/>
    </source>
</evidence>
<dbReference type="Proteomes" id="UP000032544">
    <property type="component" value="Unassembled WGS sequence"/>
</dbReference>
<protein>
    <submittedName>
        <fullName evidence="2">Uncharacterized protein</fullName>
    </submittedName>
</protein>
<dbReference type="RefSeq" id="WP_045026788.1">
    <property type="nucleotide sequence ID" value="NZ_JRHC01000001.1"/>
</dbReference>
<keyword evidence="1" id="KW-0812">Transmembrane</keyword>
<dbReference type="EMBL" id="JRHC01000001">
    <property type="protein sequence ID" value="KJF45032.1"/>
    <property type="molecule type" value="Genomic_DNA"/>
</dbReference>
<keyword evidence="1" id="KW-0472">Membrane</keyword>
<dbReference type="InterPro" id="IPR011990">
    <property type="entry name" value="TPR-like_helical_dom_sf"/>
</dbReference>
<evidence type="ECO:0000256" key="1">
    <source>
        <dbReference type="SAM" id="Phobius"/>
    </source>
</evidence>
<sequence>MGFGGSVLAMIQSLRANARPKHHAYQNWDKGEKLIFKNKYKLVSKQVSPEQLAQLKTKYRTKIEKDQKRTLFLTIVSLVIFIPLITFGIFQFFFSISQKNYHPYVSEAEKQKAEITIGQISYLLDSGYEWLNKSHYKNARYQFNRVLEVNAENKDALFGLAASYVYECQKENSNCDKAGELLKDYISTFGSDTKTDHLSTILNSSN</sequence>
<proteinExistence type="predicted"/>
<name>A0A0D8JDP4_9BACT</name>
<comment type="caution">
    <text evidence="2">The sequence shown here is derived from an EMBL/GenBank/DDBJ whole genome shotgun (WGS) entry which is preliminary data.</text>
</comment>
<reference evidence="2 3" key="1">
    <citation type="submission" date="2014-09" db="EMBL/GenBank/DDBJ databases">
        <title>Draft Genome Sequence of Draconibacterium sp. JN14CK-3.</title>
        <authorList>
            <person name="Dong C."/>
            <person name="Lai Q."/>
            <person name="Shao Z."/>
        </authorList>
    </citation>
    <scope>NUCLEOTIDE SEQUENCE [LARGE SCALE GENOMIC DNA]</scope>
    <source>
        <strain evidence="2 3">JN14CK-3</strain>
    </source>
</reference>
<keyword evidence="3" id="KW-1185">Reference proteome</keyword>